<keyword evidence="12" id="KW-0472">Membrane</keyword>
<keyword evidence="10" id="KW-0408">Iron</keyword>
<evidence type="ECO:0000256" key="6">
    <source>
        <dbReference type="ARBA" id="ARBA00022692"/>
    </source>
</evidence>
<evidence type="ECO:0000256" key="3">
    <source>
        <dbReference type="ARBA" id="ARBA00004721"/>
    </source>
</evidence>
<comment type="cofactor">
    <cofactor evidence="1">
        <name>heme</name>
        <dbReference type="ChEBI" id="CHEBI:30413"/>
    </cofactor>
</comment>
<dbReference type="InterPro" id="IPR036396">
    <property type="entry name" value="Cyt_P450_sf"/>
</dbReference>
<dbReference type="PRINTS" id="PR00463">
    <property type="entry name" value="EP450I"/>
</dbReference>
<keyword evidence="16" id="KW-1185">Reference proteome</keyword>
<comment type="pathway">
    <text evidence="3">Secondary metabolite biosynthesis; terpenoid biosynthesis.</text>
</comment>
<accession>A0ABQ0M7J1</accession>
<dbReference type="SUPFAM" id="SSF48264">
    <property type="entry name" value="Cytochrome P450"/>
    <property type="match status" value="1"/>
</dbReference>
<dbReference type="PRINTS" id="PR00385">
    <property type="entry name" value="P450"/>
</dbReference>
<evidence type="ECO:0000256" key="10">
    <source>
        <dbReference type="ARBA" id="ARBA00023004"/>
    </source>
</evidence>
<keyword evidence="8" id="KW-1133">Transmembrane helix</keyword>
<sequence>MFARALFLIAALSVTKSFVSRALAIRRAIRGLSAPFGGIHLFSPFHISALILGPWFPRAPVLGAFGSKFAPYAKHGSTSVGAVTIHDASPIVWFSDAASIKHITTETSVFQKDVAAYEPLNFYGMNVIGTEGADWRRHRRVSKPAFTEAGNALVWKEAIRVANEWFTELHTRFEHNEYLRIDAGQEWMDITLHIIASAGFGHPADKGQTSAFRQALFTAIAHIRVKTATPTWLYVLSERIYVPLVGRIVRDTQAAYEELKVHILELVGTARAWVIEGKRTDSGSEAALLRNLVEANMDVPEDADRNTRRNTLTESELLSNSFSFLLAGHETTAHTLAFAVGLLALYPTAQQKLFEETVALWPKGIPSPTAISPYKESFARLPYTLAVLHETLRLFPAIIRLGKFVCADTAVPAYHFDLSSTGTAENVRQIRLPLPAGSQVMVDIRALHHNPIHWGADTEEFKPERFIDTESYRWPRDAFAAFSAGPRSCIGQKFALTESVCLLAALVRTFELAVPEPLRTSSFCTHTAEEEMIAGRDNKPKPLSPPVMTHHLQDLSEDVLRLIYSFLNVSSVVSLSTTSKSLRVLATDRLVWVDLVENLRWRGFVDDESVLSISRKSRDELVDLVQRMVLGPRSWRPSLLVNSLVGAVKKAKESIFRPHNISLFPSSESVRLLPGGEYVLFDNQKNLECWAVEQDRLVWTHGHQTGESAWFVDGFAFDMLPGGHRVKVMVSFIQSDTENGQLLSWIDILDLDLVQGSSTTLFSWQCSMESEDEHWTNLSICGSLAVSSLYPFYNNLLNPDTHHALRNLQAPQSKCCMTLSSAQRSLLALTSEYIVVASLDSATHHVEFRIISTVDVRSVGGWRSGFDPSNAVDVAELPTLAVVKFAPPGPGTRNPRFLSIHQLSVYRSPLDESVHRVWVQWSGRQGTNHTVVEVALCGYHIVASRDNPRDVRMRRRRELVSGGPGASGCMYSGHTLRQQLPEGVYVVYPPRELDAAPLLPPLGLESGATVFPLSPYSGTITYSLQRAVRIAYFE</sequence>
<organism evidence="15 16">
    <name type="scientific">Mycena chlorophos</name>
    <name type="common">Agaric fungus</name>
    <name type="synonym">Agaricus chlorophos</name>
    <dbReference type="NCBI Taxonomy" id="658473"/>
    <lineage>
        <taxon>Eukaryota</taxon>
        <taxon>Fungi</taxon>
        <taxon>Dikarya</taxon>
        <taxon>Basidiomycota</taxon>
        <taxon>Agaricomycotina</taxon>
        <taxon>Agaricomycetes</taxon>
        <taxon>Agaricomycetidae</taxon>
        <taxon>Agaricales</taxon>
        <taxon>Marasmiineae</taxon>
        <taxon>Mycenaceae</taxon>
        <taxon>Mycena</taxon>
    </lineage>
</organism>
<protein>
    <recommendedName>
        <fullName evidence="14">F-box domain-containing protein</fullName>
    </recommendedName>
</protein>
<evidence type="ECO:0000256" key="1">
    <source>
        <dbReference type="ARBA" id="ARBA00001971"/>
    </source>
</evidence>
<evidence type="ECO:0000259" key="14">
    <source>
        <dbReference type="PROSITE" id="PS50181"/>
    </source>
</evidence>
<feature type="domain" description="F-box" evidence="14">
    <location>
        <begin position="549"/>
        <end position="595"/>
    </location>
</feature>
<feature type="signal peptide" evidence="13">
    <location>
        <begin position="1"/>
        <end position="17"/>
    </location>
</feature>
<dbReference type="InterPro" id="IPR017972">
    <property type="entry name" value="Cyt_P450_CS"/>
</dbReference>
<evidence type="ECO:0000256" key="11">
    <source>
        <dbReference type="ARBA" id="ARBA00023033"/>
    </source>
</evidence>
<dbReference type="Pfam" id="PF00646">
    <property type="entry name" value="F-box"/>
    <property type="match status" value="1"/>
</dbReference>
<keyword evidence="13" id="KW-0732">Signal</keyword>
<evidence type="ECO:0000256" key="7">
    <source>
        <dbReference type="ARBA" id="ARBA00022723"/>
    </source>
</evidence>
<evidence type="ECO:0000256" key="2">
    <source>
        <dbReference type="ARBA" id="ARBA00004370"/>
    </source>
</evidence>
<evidence type="ECO:0000256" key="4">
    <source>
        <dbReference type="ARBA" id="ARBA00010617"/>
    </source>
</evidence>
<dbReference type="PROSITE" id="PS50181">
    <property type="entry name" value="FBOX"/>
    <property type="match status" value="1"/>
</dbReference>
<evidence type="ECO:0000256" key="12">
    <source>
        <dbReference type="ARBA" id="ARBA00023136"/>
    </source>
</evidence>
<evidence type="ECO:0000256" key="13">
    <source>
        <dbReference type="SAM" id="SignalP"/>
    </source>
</evidence>
<dbReference type="PROSITE" id="PS00086">
    <property type="entry name" value="CYTOCHROME_P450"/>
    <property type="match status" value="1"/>
</dbReference>
<dbReference type="Gene3D" id="1.10.630.10">
    <property type="entry name" value="Cytochrome P450"/>
    <property type="match status" value="1"/>
</dbReference>
<keyword evidence="7" id="KW-0479">Metal-binding</keyword>
<name>A0ABQ0M7J1_MYCCL</name>
<comment type="subcellular location">
    <subcellularLocation>
        <location evidence="2">Membrane</location>
    </subcellularLocation>
</comment>
<gene>
    <name evidence="15" type="ORF">MCHLO_15579</name>
</gene>
<dbReference type="PANTHER" id="PTHR24305">
    <property type="entry name" value="CYTOCHROME P450"/>
    <property type="match status" value="1"/>
</dbReference>
<evidence type="ECO:0000256" key="5">
    <source>
        <dbReference type="ARBA" id="ARBA00022617"/>
    </source>
</evidence>
<dbReference type="Gene3D" id="1.20.1280.50">
    <property type="match status" value="1"/>
</dbReference>
<dbReference type="SUPFAM" id="SSF81383">
    <property type="entry name" value="F-box domain"/>
    <property type="match status" value="1"/>
</dbReference>
<proteinExistence type="inferred from homology"/>
<evidence type="ECO:0000313" key="15">
    <source>
        <dbReference type="EMBL" id="GAT59260.1"/>
    </source>
</evidence>
<feature type="chain" id="PRO_5046849312" description="F-box domain-containing protein" evidence="13">
    <location>
        <begin position="18"/>
        <end position="1034"/>
    </location>
</feature>
<evidence type="ECO:0000256" key="9">
    <source>
        <dbReference type="ARBA" id="ARBA00023002"/>
    </source>
</evidence>
<dbReference type="PANTHER" id="PTHR24305:SF166">
    <property type="entry name" value="CYTOCHROME P450 12A4, MITOCHONDRIAL-RELATED"/>
    <property type="match status" value="1"/>
</dbReference>
<dbReference type="EMBL" id="DF849833">
    <property type="protein sequence ID" value="GAT59260.1"/>
    <property type="molecule type" value="Genomic_DNA"/>
</dbReference>
<dbReference type="InterPro" id="IPR001128">
    <property type="entry name" value="Cyt_P450"/>
</dbReference>
<dbReference type="Proteomes" id="UP000815677">
    <property type="component" value="Unassembled WGS sequence"/>
</dbReference>
<dbReference type="InterPro" id="IPR050121">
    <property type="entry name" value="Cytochrome_P450_monoxygenase"/>
</dbReference>
<evidence type="ECO:0000313" key="16">
    <source>
        <dbReference type="Proteomes" id="UP000815677"/>
    </source>
</evidence>
<keyword evidence="11" id="KW-0503">Monooxygenase</keyword>
<dbReference type="InterPro" id="IPR001810">
    <property type="entry name" value="F-box_dom"/>
</dbReference>
<reference evidence="15" key="1">
    <citation type="submission" date="2014-09" db="EMBL/GenBank/DDBJ databases">
        <title>Genome sequence of the luminous mushroom Mycena chlorophos for searching fungal bioluminescence genes.</title>
        <authorList>
            <person name="Tanaka Y."/>
            <person name="Kasuga D."/>
            <person name="Oba Y."/>
            <person name="Hase S."/>
            <person name="Sato K."/>
            <person name="Oba Y."/>
            <person name="Sakakibara Y."/>
        </authorList>
    </citation>
    <scope>NUCLEOTIDE SEQUENCE</scope>
</reference>
<keyword evidence="9" id="KW-0560">Oxidoreductase</keyword>
<keyword evidence="5" id="KW-0349">Heme</keyword>
<dbReference type="Pfam" id="PF00067">
    <property type="entry name" value="p450"/>
    <property type="match status" value="2"/>
</dbReference>
<keyword evidence="6" id="KW-0812">Transmembrane</keyword>
<dbReference type="InterPro" id="IPR036047">
    <property type="entry name" value="F-box-like_dom_sf"/>
</dbReference>
<dbReference type="InterPro" id="IPR002401">
    <property type="entry name" value="Cyt_P450_E_grp-I"/>
</dbReference>
<evidence type="ECO:0000256" key="8">
    <source>
        <dbReference type="ARBA" id="ARBA00022989"/>
    </source>
</evidence>
<comment type="similarity">
    <text evidence="4">Belongs to the cytochrome P450 family.</text>
</comment>